<sequence>MLAENPIGSFLLLAHIVVIGAVALLGVIKLFNHVYDAKERELFGDSKARMRPDEAFHVEAPRCLKD</sequence>
<feature type="transmembrane region" description="Helical" evidence="1">
    <location>
        <begin position="12"/>
        <end position="31"/>
    </location>
</feature>
<accession>T0RJZ1</accession>
<proteinExistence type="predicted"/>
<gene>
    <name evidence="2" type="ORF">SDRG_09891</name>
</gene>
<keyword evidence="1" id="KW-1133">Transmembrane helix</keyword>
<name>T0RJZ1_SAPDV</name>
<dbReference type="InParanoid" id="T0RJZ1"/>
<evidence type="ECO:0000313" key="3">
    <source>
        <dbReference type="Proteomes" id="UP000030762"/>
    </source>
</evidence>
<evidence type="ECO:0000313" key="2">
    <source>
        <dbReference type="EMBL" id="EQC32573.1"/>
    </source>
</evidence>
<dbReference type="VEuPathDB" id="FungiDB:SDRG_09891"/>
<keyword evidence="1" id="KW-0472">Membrane</keyword>
<dbReference type="EMBL" id="JH767163">
    <property type="protein sequence ID" value="EQC32573.1"/>
    <property type="molecule type" value="Genomic_DNA"/>
</dbReference>
<organism evidence="2 3">
    <name type="scientific">Saprolegnia diclina (strain VS20)</name>
    <dbReference type="NCBI Taxonomy" id="1156394"/>
    <lineage>
        <taxon>Eukaryota</taxon>
        <taxon>Sar</taxon>
        <taxon>Stramenopiles</taxon>
        <taxon>Oomycota</taxon>
        <taxon>Saprolegniomycetes</taxon>
        <taxon>Saprolegniales</taxon>
        <taxon>Saprolegniaceae</taxon>
        <taxon>Saprolegnia</taxon>
    </lineage>
</organism>
<dbReference type="RefSeq" id="XP_008614074.1">
    <property type="nucleotide sequence ID" value="XM_008615852.1"/>
</dbReference>
<dbReference type="AlphaFoldDB" id="T0RJZ1"/>
<dbReference type="Proteomes" id="UP000030762">
    <property type="component" value="Unassembled WGS sequence"/>
</dbReference>
<dbReference type="OrthoDB" id="10315501at2759"/>
<keyword evidence="1" id="KW-0812">Transmembrane</keyword>
<protein>
    <submittedName>
        <fullName evidence="2">Uncharacterized protein</fullName>
    </submittedName>
</protein>
<evidence type="ECO:0000256" key="1">
    <source>
        <dbReference type="SAM" id="Phobius"/>
    </source>
</evidence>
<dbReference type="OMA" id="NYVYDAK"/>
<reference evidence="2 3" key="1">
    <citation type="submission" date="2012-04" db="EMBL/GenBank/DDBJ databases">
        <title>The Genome Sequence of Saprolegnia declina VS20.</title>
        <authorList>
            <consortium name="The Broad Institute Genome Sequencing Platform"/>
            <person name="Russ C."/>
            <person name="Nusbaum C."/>
            <person name="Tyler B."/>
            <person name="van West P."/>
            <person name="Dieguez-Uribeondo J."/>
            <person name="de Bruijn I."/>
            <person name="Tripathy S."/>
            <person name="Jiang R."/>
            <person name="Young S.K."/>
            <person name="Zeng Q."/>
            <person name="Gargeya S."/>
            <person name="Fitzgerald M."/>
            <person name="Haas B."/>
            <person name="Abouelleil A."/>
            <person name="Alvarado L."/>
            <person name="Arachchi H.M."/>
            <person name="Berlin A."/>
            <person name="Chapman S.B."/>
            <person name="Goldberg J."/>
            <person name="Griggs A."/>
            <person name="Gujja S."/>
            <person name="Hansen M."/>
            <person name="Howarth C."/>
            <person name="Imamovic A."/>
            <person name="Larimer J."/>
            <person name="McCowen C."/>
            <person name="Montmayeur A."/>
            <person name="Murphy C."/>
            <person name="Neiman D."/>
            <person name="Pearson M."/>
            <person name="Priest M."/>
            <person name="Roberts A."/>
            <person name="Saif S."/>
            <person name="Shea T."/>
            <person name="Sisk P."/>
            <person name="Sykes S."/>
            <person name="Wortman J."/>
            <person name="Nusbaum C."/>
            <person name="Birren B."/>
        </authorList>
    </citation>
    <scope>NUCLEOTIDE SEQUENCE [LARGE SCALE GENOMIC DNA]</scope>
    <source>
        <strain evidence="2 3">VS20</strain>
    </source>
</reference>
<keyword evidence="3" id="KW-1185">Reference proteome</keyword>
<dbReference type="GeneID" id="19950618"/>